<dbReference type="GO" id="GO:0032977">
    <property type="term" value="F:membrane insertase activity"/>
    <property type="evidence" value="ECO:0007669"/>
    <property type="project" value="InterPro"/>
</dbReference>
<keyword evidence="10" id="KW-1185">Reference proteome</keyword>
<dbReference type="PANTHER" id="PTHR12428:SF65">
    <property type="entry name" value="CYTOCHROME C OXIDASE ASSEMBLY PROTEIN COX18, MITOCHONDRIAL"/>
    <property type="match status" value="1"/>
</dbReference>
<feature type="transmembrane region" description="Helical" evidence="7">
    <location>
        <begin position="240"/>
        <end position="258"/>
    </location>
</feature>
<dbReference type="EMBL" id="JANBOI010000591">
    <property type="protein sequence ID" value="KAJ1729561.1"/>
    <property type="molecule type" value="Genomic_DNA"/>
</dbReference>
<evidence type="ECO:0000313" key="9">
    <source>
        <dbReference type="EMBL" id="KAJ1729561.1"/>
    </source>
</evidence>
<gene>
    <name evidence="9" type="primary">COX18</name>
    <name evidence="9" type="ORF">LPJ61_003460</name>
</gene>
<dbReference type="AlphaFoldDB" id="A0A9W7YB60"/>
<dbReference type="InterPro" id="IPR028055">
    <property type="entry name" value="YidC/Oxa/ALB_C"/>
</dbReference>
<name>A0A9W7YB60_9FUNG</name>
<protein>
    <submittedName>
        <fullName evidence="9">Cytochrome c oxidase assembly protein cox18, mitochondrial</fullName>
    </submittedName>
</protein>
<organism evidence="9 10">
    <name type="scientific">Coemansia biformis</name>
    <dbReference type="NCBI Taxonomy" id="1286918"/>
    <lineage>
        <taxon>Eukaryota</taxon>
        <taxon>Fungi</taxon>
        <taxon>Fungi incertae sedis</taxon>
        <taxon>Zoopagomycota</taxon>
        <taxon>Kickxellomycotina</taxon>
        <taxon>Kickxellomycetes</taxon>
        <taxon>Kickxellales</taxon>
        <taxon>Kickxellaceae</taxon>
        <taxon>Coemansia</taxon>
    </lineage>
</organism>
<sequence>SVLESIHDGALLPVLSSVFSDGMAVGVTPWWAAICGTAVVVHLTLVLPLKIYQKRTTARAQRLEPAVLAWRHSVHSSLRLETRGKGMSEDAFDKLLRRRLMMKQHDLMLSQGCHPVFVLLLPLTQFPIWISITAALRHLCGCTTWLVDADDAVYAVASGMRSEGALWFTDLAMADPTCGLSAILVAASVANVVLSGRRIKDGSLMAIGRQKSWLVRTGTVLSYTMPWVIGWISLYQPAALVLYWTTSSSLALVENMVFQNASIRRALKFSAPTQPPRLPVCQRLLTDQQRPLLDAPKT</sequence>
<dbReference type="InterPro" id="IPR001708">
    <property type="entry name" value="YidC/ALB3/OXA1/COX18"/>
</dbReference>
<evidence type="ECO:0000256" key="3">
    <source>
        <dbReference type="ARBA" id="ARBA00022692"/>
    </source>
</evidence>
<comment type="similarity">
    <text evidence="2 6">Belongs to the OXA1/ALB3/YidC family.</text>
</comment>
<comment type="caution">
    <text evidence="9">The sequence shown here is derived from an EMBL/GenBank/DDBJ whole genome shotgun (WGS) entry which is preliminary data.</text>
</comment>
<evidence type="ECO:0000256" key="4">
    <source>
        <dbReference type="ARBA" id="ARBA00022989"/>
    </source>
</evidence>
<proteinExistence type="inferred from homology"/>
<evidence type="ECO:0000256" key="6">
    <source>
        <dbReference type="RuleBase" id="RU003945"/>
    </source>
</evidence>
<dbReference type="PANTHER" id="PTHR12428">
    <property type="entry name" value="OXA1"/>
    <property type="match status" value="1"/>
</dbReference>
<evidence type="ECO:0000259" key="8">
    <source>
        <dbReference type="Pfam" id="PF02096"/>
    </source>
</evidence>
<dbReference type="GO" id="GO:0033617">
    <property type="term" value="P:mitochondrial respiratory chain complex IV assembly"/>
    <property type="evidence" value="ECO:0007669"/>
    <property type="project" value="TreeGrafter"/>
</dbReference>
<dbReference type="GO" id="GO:0005743">
    <property type="term" value="C:mitochondrial inner membrane"/>
    <property type="evidence" value="ECO:0007669"/>
    <property type="project" value="TreeGrafter"/>
</dbReference>
<dbReference type="Pfam" id="PF02096">
    <property type="entry name" value="60KD_IMP"/>
    <property type="match status" value="1"/>
</dbReference>
<evidence type="ECO:0000313" key="10">
    <source>
        <dbReference type="Proteomes" id="UP001143981"/>
    </source>
</evidence>
<evidence type="ECO:0000256" key="5">
    <source>
        <dbReference type="ARBA" id="ARBA00023136"/>
    </source>
</evidence>
<dbReference type="CDD" id="cd20069">
    <property type="entry name" value="5TM_Oxa1-like"/>
    <property type="match status" value="1"/>
</dbReference>
<reference evidence="9" key="1">
    <citation type="submission" date="2022-07" db="EMBL/GenBank/DDBJ databases">
        <title>Phylogenomic reconstructions and comparative analyses of Kickxellomycotina fungi.</title>
        <authorList>
            <person name="Reynolds N.K."/>
            <person name="Stajich J.E."/>
            <person name="Barry K."/>
            <person name="Grigoriev I.V."/>
            <person name="Crous P."/>
            <person name="Smith M.E."/>
        </authorList>
    </citation>
    <scope>NUCLEOTIDE SEQUENCE</scope>
    <source>
        <strain evidence="9">BCRC 34381</strain>
    </source>
</reference>
<evidence type="ECO:0000256" key="1">
    <source>
        <dbReference type="ARBA" id="ARBA00004141"/>
    </source>
</evidence>
<keyword evidence="4 7" id="KW-1133">Transmembrane helix</keyword>
<feature type="transmembrane region" description="Helical" evidence="7">
    <location>
        <begin position="171"/>
        <end position="193"/>
    </location>
</feature>
<feature type="transmembrane region" description="Helical" evidence="7">
    <location>
        <begin position="213"/>
        <end position="234"/>
    </location>
</feature>
<comment type="subcellular location">
    <subcellularLocation>
        <location evidence="1 6">Membrane</location>
        <topology evidence="1 6">Multi-pass membrane protein</topology>
    </subcellularLocation>
</comment>
<keyword evidence="3 6" id="KW-0812">Transmembrane</keyword>
<accession>A0A9W7YB60</accession>
<dbReference type="GO" id="GO:0032979">
    <property type="term" value="P:protein insertion into mitochondrial inner membrane from matrix"/>
    <property type="evidence" value="ECO:0007669"/>
    <property type="project" value="TreeGrafter"/>
</dbReference>
<feature type="transmembrane region" description="Helical" evidence="7">
    <location>
        <begin position="30"/>
        <end position="52"/>
    </location>
</feature>
<dbReference type="OrthoDB" id="2148490at2759"/>
<keyword evidence="5 7" id="KW-0472">Membrane</keyword>
<evidence type="ECO:0000256" key="7">
    <source>
        <dbReference type="SAM" id="Phobius"/>
    </source>
</evidence>
<feature type="domain" description="Membrane insertase YidC/Oxa/ALB C-terminal" evidence="8">
    <location>
        <begin position="30"/>
        <end position="259"/>
    </location>
</feature>
<feature type="transmembrane region" description="Helical" evidence="7">
    <location>
        <begin position="107"/>
        <end position="130"/>
    </location>
</feature>
<dbReference type="Proteomes" id="UP001143981">
    <property type="component" value="Unassembled WGS sequence"/>
</dbReference>
<feature type="non-terminal residue" evidence="9">
    <location>
        <position position="1"/>
    </location>
</feature>
<evidence type="ECO:0000256" key="2">
    <source>
        <dbReference type="ARBA" id="ARBA00009877"/>
    </source>
</evidence>